<protein>
    <submittedName>
        <fullName evidence="2">Transposase family protein</fullName>
    </submittedName>
</protein>
<feature type="domain" description="H repeat-associated protein N-terminal" evidence="1">
    <location>
        <begin position="27"/>
        <end position="117"/>
    </location>
</feature>
<evidence type="ECO:0000313" key="2">
    <source>
        <dbReference type="EMBL" id="MDT0615889.1"/>
    </source>
</evidence>
<reference evidence="2" key="1">
    <citation type="submission" date="2024-05" db="EMBL/GenBank/DDBJ databases">
        <title>30 novel species of actinomycetes from the DSMZ collection.</title>
        <authorList>
            <person name="Nouioui I."/>
        </authorList>
    </citation>
    <scope>NUCLEOTIDE SEQUENCE</scope>
    <source>
        <strain evidence="2">DSM 40712</strain>
    </source>
</reference>
<proteinExistence type="predicted"/>
<sequence>MPTALAQLGQTSAPVPLADVIARSGFLDLVPDPRGVRGRRYRLTALVTAAAASIMAGARSLAAITEWISDASAWVCRALGFPVDPLTGTVSVPHPHTLRRFLVQLDGDALDRAIGAFRAARAAPAGPGLRAIAVDGKVLRG</sequence>
<keyword evidence="3" id="KW-1185">Reference proteome</keyword>
<dbReference type="EMBL" id="JAVRFH010000080">
    <property type="protein sequence ID" value="MDT0615889.1"/>
    <property type="molecule type" value="Genomic_DNA"/>
</dbReference>
<name>A0ABU3B0B5_9ACTN</name>
<dbReference type="InterPro" id="IPR032806">
    <property type="entry name" value="YbfD_N"/>
</dbReference>
<evidence type="ECO:0000313" key="3">
    <source>
        <dbReference type="Proteomes" id="UP001180724"/>
    </source>
</evidence>
<dbReference type="Pfam" id="PF13808">
    <property type="entry name" value="DDE_Tnp_1_assoc"/>
    <property type="match status" value="1"/>
</dbReference>
<dbReference type="RefSeq" id="WP_311584618.1">
    <property type="nucleotide sequence ID" value="NZ_JAVRFH010000080.1"/>
</dbReference>
<accession>A0ABU3B0B5</accession>
<evidence type="ECO:0000259" key="1">
    <source>
        <dbReference type="Pfam" id="PF13808"/>
    </source>
</evidence>
<organism evidence="2 3">
    <name type="scientific">Streptomyces lancefieldiae</name>
    <dbReference type="NCBI Taxonomy" id="3075520"/>
    <lineage>
        <taxon>Bacteria</taxon>
        <taxon>Bacillati</taxon>
        <taxon>Actinomycetota</taxon>
        <taxon>Actinomycetes</taxon>
        <taxon>Kitasatosporales</taxon>
        <taxon>Streptomycetaceae</taxon>
        <taxon>Streptomyces</taxon>
    </lineage>
</organism>
<dbReference type="Proteomes" id="UP001180724">
    <property type="component" value="Unassembled WGS sequence"/>
</dbReference>
<gene>
    <name evidence="2" type="ORF">RM812_37810</name>
</gene>
<comment type="caution">
    <text evidence="2">The sequence shown here is derived from an EMBL/GenBank/DDBJ whole genome shotgun (WGS) entry which is preliminary data.</text>
</comment>